<name>A0A9P1C1F0_9DINO</name>
<evidence type="ECO:0000313" key="2">
    <source>
        <dbReference type="EMBL" id="CAL4769807.1"/>
    </source>
</evidence>
<sequence>MLWDGCVPTEGLIMTVEDFRLKARMGTQPFPSGEWKVEGEPWPIVILADGNYERKRNPGISDTGLYVQLTLADDCKLHRLLVGQDKSKIVPSVAIRQDVRGKLMDAKVAKNEWIASLRGIMQNIVRNGINEESVNAISQIFDWVDGFNKRYEVHNSGTKNPQFDDFMKEVANFVKELVATVHTSGDVWPQRVLCATHFISCLFKRWSFVTLTSTSWFSWGDSHFHQALLACRDQFARALERSGGRMDLYLNRLSDQSLRLLMKQLEMLASREEAYARELPYVRLLEMAIAVSGRLRKELPLWESKVGDPENKFFNLDAWMKLSPRSLNMLSIVEHC</sequence>
<keyword evidence="3" id="KW-1185">Reference proteome</keyword>
<accession>A0A9P1C1F0</accession>
<reference evidence="2 3" key="2">
    <citation type="submission" date="2024-05" db="EMBL/GenBank/DDBJ databases">
        <authorList>
            <person name="Chen Y."/>
            <person name="Shah S."/>
            <person name="Dougan E. K."/>
            <person name="Thang M."/>
            <person name="Chan C."/>
        </authorList>
    </citation>
    <scope>NUCLEOTIDE SEQUENCE [LARGE SCALE GENOMIC DNA]</scope>
</reference>
<gene>
    <name evidence="1" type="ORF">C1SCF055_LOCUS10185</name>
</gene>
<dbReference type="Proteomes" id="UP001152797">
    <property type="component" value="Unassembled WGS sequence"/>
</dbReference>
<comment type="caution">
    <text evidence="1">The sequence shown here is derived from an EMBL/GenBank/DDBJ whole genome shotgun (WGS) entry which is preliminary data.</text>
</comment>
<protein>
    <submittedName>
        <fullName evidence="1">Uncharacterized protein</fullName>
    </submittedName>
</protein>
<organism evidence="1">
    <name type="scientific">Cladocopium goreaui</name>
    <dbReference type="NCBI Taxonomy" id="2562237"/>
    <lineage>
        <taxon>Eukaryota</taxon>
        <taxon>Sar</taxon>
        <taxon>Alveolata</taxon>
        <taxon>Dinophyceae</taxon>
        <taxon>Suessiales</taxon>
        <taxon>Symbiodiniaceae</taxon>
        <taxon>Cladocopium</taxon>
    </lineage>
</organism>
<dbReference type="AlphaFoldDB" id="A0A9P1C1F0"/>
<reference evidence="1" key="1">
    <citation type="submission" date="2022-10" db="EMBL/GenBank/DDBJ databases">
        <authorList>
            <person name="Chen Y."/>
            <person name="Dougan E. K."/>
            <person name="Chan C."/>
            <person name="Rhodes N."/>
            <person name="Thang M."/>
        </authorList>
    </citation>
    <scope>NUCLEOTIDE SEQUENCE</scope>
</reference>
<evidence type="ECO:0000313" key="1">
    <source>
        <dbReference type="EMBL" id="CAI3982495.1"/>
    </source>
</evidence>
<dbReference type="EMBL" id="CAMXCT020000721">
    <property type="protein sequence ID" value="CAL1135870.1"/>
    <property type="molecule type" value="Genomic_DNA"/>
</dbReference>
<dbReference type="EMBL" id="CAMXCT010000721">
    <property type="protein sequence ID" value="CAI3982495.1"/>
    <property type="molecule type" value="Genomic_DNA"/>
</dbReference>
<evidence type="ECO:0000313" key="3">
    <source>
        <dbReference type="Proteomes" id="UP001152797"/>
    </source>
</evidence>
<proteinExistence type="predicted"/>
<dbReference type="EMBL" id="CAMXCT030000721">
    <property type="protein sequence ID" value="CAL4769807.1"/>
    <property type="molecule type" value="Genomic_DNA"/>
</dbReference>